<dbReference type="PANTHER" id="PTHR43531:SF14">
    <property type="entry name" value="METHYL-ACCEPTING CHEMOTAXIS PROTEIN I-RELATED"/>
    <property type="match status" value="1"/>
</dbReference>
<dbReference type="Gene3D" id="1.10.287.950">
    <property type="entry name" value="Methyl-accepting chemotaxis protein"/>
    <property type="match status" value="1"/>
</dbReference>
<evidence type="ECO:0000256" key="1">
    <source>
        <dbReference type="ARBA" id="ARBA00004370"/>
    </source>
</evidence>
<evidence type="ECO:0000256" key="7">
    <source>
        <dbReference type="SAM" id="MobiDB-lite"/>
    </source>
</evidence>
<dbReference type="InterPro" id="IPR000727">
    <property type="entry name" value="T_SNARE_dom"/>
</dbReference>
<comment type="subcellular location">
    <subcellularLocation>
        <location evidence="1">Membrane</location>
    </subcellularLocation>
</comment>
<reference evidence="11 12" key="1">
    <citation type="submission" date="2019-09" db="EMBL/GenBank/DDBJ databases">
        <title>Nitrincola iocasae sp. nov., a bacterium isolated from the sediment collected at a cold seep field in South China Sea.</title>
        <authorList>
            <person name="Zhang H."/>
            <person name="Wang H."/>
            <person name="Li C."/>
        </authorList>
    </citation>
    <scope>NUCLEOTIDE SEQUENCE [LARGE SCALE GENOMIC DNA]</scope>
    <source>
        <strain evidence="11 12">KXZD1103</strain>
    </source>
</reference>
<feature type="domain" description="T-SNARE coiled-coil homology" evidence="9">
    <location>
        <begin position="452"/>
        <end position="514"/>
    </location>
</feature>
<evidence type="ECO:0000259" key="8">
    <source>
        <dbReference type="PROSITE" id="PS50111"/>
    </source>
</evidence>
<dbReference type="PROSITE" id="PS50192">
    <property type="entry name" value="T_SNARE"/>
    <property type="match status" value="1"/>
</dbReference>
<dbReference type="KEGG" id="nik:F5I99_06200"/>
<organism evidence="11 12">
    <name type="scientific">Nitrincola iocasae</name>
    <dbReference type="NCBI Taxonomy" id="2614693"/>
    <lineage>
        <taxon>Bacteria</taxon>
        <taxon>Pseudomonadati</taxon>
        <taxon>Pseudomonadota</taxon>
        <taxon>Gammaproteobacteria</taxon>
        <taxon>Oceanospirillales</taxon>
        <taxon>Oceanospirillaceae</taxon>
        <taxon>Nitrincola</taxon>
    </lineage>
</organism>
<dbReference type="GO" id="GO:0005886">
    <property type="term" value="C:plasma membrane"/>
    <property type="evidence" value="ECO:0007669"/>
    <property type="project" value="TreeGrafter"/>
</dbReference>
<protein>
    <submittedName>
        <fullName evidence="11">HAMP domain-containing protein</fullName>
    </submittedName>
</protein>
<dbReference type="Gene3D" id="6.10.340.10">
    <property type="match status" value="1"/>
</dbReference>
<evidence type="ECO:0000256" key="4">
    <source>
        <dbReference type="ARBA" id="ARBA00029447"/>
    </source>
</evidence>
<dbReference type="FunFam" id="1.10.287.950:FF:000001">
    <property type="entry name" value="Methyl-accepting chemotaxis sensory transducer"/>
    <property type="match status" value="1"/>
</dbReference>
<evidence type="ECO:0000259" key="9">
    <source>
        <dbReference type="PROSITE" id="PS50192"/>
    </source>
</evidence>
<sequence>MTIKAKISAGFAAVALISLLLGSLGYWGAVRSEASIAELGERRLPAVQTVLEMQVALNNVVTGFRTLMDQSADTAARNRQYQVIADSREVYRALVNRYDALPKSAEEERAWQVFQTTLPDWLAANNEIAVLHQELDELRIANPQAFVGDLQDRIAEATMGETLRYQEAAFTALDQVVRLNMNAAASQVEFGINQAALLKTISLLAMLIGVILSAGLGFIITRGITRPLTLMVNAVERVRDSGNFNEQVNYTQKDEIGQVIRAFNTLLSSQKHALEEANTTIEALASGDFNARIQGEYAGDLDALKTGINSSAETIRLTMDELSKVMQAIRQGEFGVSINPALVRGDYRLMLENAAHGMQSLKRSVDSVVQVMTQVAEGQFGARVDADASGEMLKLKNMINQSVSALETAFMEIQRVMQALAKGDLTEQVQGQYPGDLGTLADAANTTVVQLSDVIQQIHQSVGNVNTAATEISAGNTDLSQRTEEQASSLEETASSMEELTSTVKQNADNARQANQLAGQANRVAEAGGSKVQEAVATMHELTASSEKITNIISVIDGIAFQTNILALNAAVEAARAGEQGRGFAVVAGEVRTLAQRSAAAAKEIQSLIKEDAGIVENGSRLVREAGVSMDEIVQSVKRVTDIMAEISAASEEQSQGIEQINQAITQMDDVTQQNAALVEEAAAAAESLEDQAASLSQAVSVFKMNLSDRQAVRPPKLQANPVNKRPATIKHLPHAGTSEDEWEEF</sequence>
<dbReference type="SMART" id="SM00283">
    <property type="entry name" value="MA"/>
    <property type="match status" value="1"/>
</dbReference>
<dbReference type="InterPro" id="IPR051310">
    <property type="entry name" value="MCP_chemotaxis"/>
</dbReference>
<dbReference type="InterPro" id="IPR003660">
    <property type="entry name" value="HAMP_dom"/>
</dbReference>
<feature type="region of interest" description="Disordered" evidence="7">
    <location>
        <begin position="711"/>
        <end position="746"/>
    </location>
</feature>
<dbReference type="Pfam" id="PF00015">
    <property type="entry name" value="MCPsignal"/>
    <property type="match status" value="1"/>
</dbReference>
<feature type="domain" description="HAMP" evidence="10">
    <location>
        <begin position="276"/>
        <end position="320"/>
    </location>
</feature>
<feature type="domain" description="Methyl-accepting transducer" evidence="8">
    <location>
        <begin position="461"/>
        <end position="690"/>
    </location>
</feature>
<dbReference type="EMBL" id="CP044222">
    <property type="protein sequence ID" value="QEW06122.1"/>
    <property type="molecule type" value="Genomic_DNA"/>
</dbReference>
<keyword evidence="12" id="KW-1185">Reference proteome</keyword>
<accession>A0A5J6LD14</accession>
<evidence type="ECO:0000256" key="5">
    <source>
        <dbReference type="PROSITE-ProRule" id="PRU00284"/>
    </source>
</evidence>
<dbReference type="AlphaFoldDB" id="A0A5J6LD14"/>
<name>A0A5J6LD14_9GAMM</name>
<dbReference type="SUPFAM" id="SSF58104">
    <property type="entry name" value="Methyl-accepting chemotaxis protein (MCP) signaling domain"/>
    <property type="match status" value="1"/>
</dbReference>
<evidence type="ECO:0000313" key="11">
    <source>
        <dbReference type="EMBL" id="QEW06122.1"/>
    </source>
</evidence>
<keyword evidence="6" id="KW-0175">Coiled coil</keyword>
<dbReference type="InterPro" id="IPR024478">
    <property type="entry name" value="HlyB_4HB_MCP"/>
</dbReference>
<dbReference type="GO" id="GO:0007165">
    <property type="term" value="P:signal transduction"/>
    <property type="evidence" value="ECO:0007669"/>
    <property type="project" value="UniProtKB-KW"/>
</dbReference>
<keyword evidence="2" id="KW-0488">Methylation</keyword>
<dbReference type="InterPro" id="IPR004089">
    <property type="entry name" value="MCPsignal_dom"/>
</dbReference>
<dbReference type="SUPFAM" id="SSF158472">
    <property type="entry name" value="HAMP domain-like"/>
    <property type="match status" value="1"/>
</dbReference>
<dbReference type="Pfam" id="PF12729">
    <property type="entry name" value="4HB_MCP_1"/>
    <property type="match status" value="1"/>
</dbReference>
<dbReference type="GO" id="GO:0006935">
    <property type="term" value="P:chemotaxis"/>
    <property type="evidence" value="ECO:0007669"/>
    <property type="project" value="TreeGrafter"/>
</dbReference>
<dbReference type="PROSITE" id="PS50885">
    <property type="entry name" value="HAMP"/>
    <property type="match status" value="4"/>
</dbReference>
<dbReference type="CDD" id="cd11386">
    <property type="entry name" value="MCP_signal"/>
    <property type="match status" value="1"/>
</dbReference>
<dbReference type="GO" id="GO:0004888">
    <property type="term" value="F:transmembrane signaling receptor activity"/>
    <property type="evidence" value="ECO:0007669"/>
    <property type="project" value="TreeGrafter"/>
</dbReference>
<proteinExistence type="inferred from homology"/>
<evidence type="ECO:0000256" key="2">
    <source>
        <dbReference type="ARBA" id="ARBA00022481"/>
    </source>
</evidence>
<dbReference type="Pfam" id="PF18947">
    <property type="entry name" value="HAMP_2"/>
    <property type="match status" value="1"/>
</dbReference>
<evidence type="ECO:0000313" key="12">
    <source>
        <dbReference type="Proteomes" id="UP000325606"/>
    </source>
</evidence>
<dbReference type="Gene3D" id="1.20.120.1530">
    <property type="match status" value="1"/>
</dbReference>
<evidence type="ECO:0000256" key="6">
    <source>
        <dbReference type="SAM" id="Coils"/>
    </source>
</evidence>
<feature type="domain" description="HAMP" evidence="10">
    <location>
        <begin position="222"/>
        <end position="275"/>
    </location>
</feature>
<dbReference type="Pfam" id="PF00672">
    <property type="entry name" value="HAMP"/>
    <property type="match status" value="1"/>
</dbReference>
<dbReference type="SMART" id="SM00304">
    <property type="entry name" value="HAMP"/>
    <property type="match status" value="4"/>
</dbReference>
<comment type="similarity">
    <text evidence="4">Belongs to the methyl-accepting chemotaxis (MCP) protein family.</text>
</comment>
<feature type="domain" description="HAMP" evidence="10">
    <location>
        <begin position="359"/>
        <end position="411"/>
    </location>
</feature>
<evidence type="ECO:0000259" key="10">
    <source>
        <dbReference type="PROSITE" id="PS50885"/>
    </source>
</evidence>
<dbReference type="PROSITE" id="PS50111">
    <property type="entry name" value="CHEMOTAXIS_TRANSDUC_2"/>
    <property type="match status" value="1"/>
</dbReference>
<feature type="coiled-coil region" evidence="6">
    <location>
        <begin position="661"/>
        <end position="699"/>
    </location>
</feature>
<feature type="domain" description="HAMP" evidence="10">
    <location>
        <begin position="412"/>
        <end position="456"/>
    </location>
</feature>
<dbReference type="RefSeq" id="WP_151054153.1">
    <property type="nucleotide sequence ID" value="NZ_CP044222.1"/>
</dbReference>
<dbReference type="PANTHER" id="PTHR43531">
    <property type="entry name" value="PROTEIN ICFG"/>
    <property type="match status" value="1"/>
</dbReference>
<feature type="region of interest" description="Disordered" evidence="7">
    <location>
        <begin position="473"/>
        <end position="496"/>
    </location>
</feature>
<evidence type="ECO:0000256" key="3">
    <source>
        <dbReference type="ARBA" id="ARBA00023224"/>
    </source>
</evidence>
<keyword evidence="3 5" id="KW-0807">Transducer</keyword>
<gene>
    <name evidence="11" type="ORF">F5I99_06200</name>
</gene>
<dbReference type="Proteomes" id="UP000325606">
    <property type="component" value="Chromosome"/>
</dbReference>
<dbReference type="CDD" id="cd06225">
    <property type="entry name" value="HAMP"/>
    <property type="match status" value="1"/>
</dbReference>